<sequence length="372" mass="40710">MSRLPGYRYHGDDPDGYRTMPETIAFIERYAEVSAAPVQTHTTVTSVRRGESGYVVVTDRGIWHCRALVLASGACSLANVPGRAEAVPPTVDTLTSMAYRNPEQLSEGGVLVVGASASGIQIADEIHQSGRPVTLSVSDHVRAPRLYRGRDIHWWMDVTGIFDEPYNDLENLSRARRLPSMQLVGSPVRRTLDLNALNALGVQLVGRLAHIRDGRAHFSGFLHNMCTLADLKMDRLLARIDAWAAHNGLDGEVDAPHRFPATSLDSSPRLELSLQSGEIRTLIWATGYRPDYTWLDVPVFDLRGRLRHDGGVVDAPGMYVIGLPVLRCRRSTLIDGAGNDACYLSAHLASYLAGDCAVRQGGCYELVEAIGL</sequence>
<organism evidence="2">
    <name type="scientific">Candidatus Entotheonella serta</name>
    <dbReference type="NCBI Taxonomy" id="1652106"/>
    <lineage>
        <taxon>Bacteria</taxon>
        <taxon>Pseudomonadati</taxon>
        <taxon>Nitrospinota/Tectimicrobiota group</taxon>
        <taxon>Candidatus Tectimicrobiota</taxon>
        <taxon>Candidatus Entotheonellia</taxon>
        <taxon>Candidatus Entotheonellales</taxon>
        <taxon>Candidatus Entotheonellaceae</taxon>
        <taxon>Candidatus Entotheonella</taxon>
    </lineage>
</organism>
<dbReference type="Gene3D" id="3.50.50.60">
    <property type="entry name" value="FAD/NAD(P)-binding domain"/>
    <property type="match status" value="2"/>
</dbReference>
<keyword evidence="1" id="KW-0560">Oxidoreductase</keyword>
<reference evidence="2" key="1">
    <citation type="journal article" date="2018" name="Proc. Natl. Acad. Sci. U.S.A.">
        <title>Single-bacterial genomics validates rich and varied specialized metabolism of uncultivated Entotheonella sponge symbionts.</title>
        <authorList>
            <person name="Mori T."/>
            <person name="Cahn J.K.B."/>
            <person name="Wilson M.C."/>
            <person name="Meoded R.A."/>
            <person name="Wiebach V."/>
            <person name="Martinez A.F.C."/>
            <person name="Helfrich E.J.N."/>
            <person name="Albersmeier A."/>
            <person name="Wibberg D."/>
            <person name="Datwyler S."/>
            <person name="Keren R."/>
            <person name="Lavy A."/>
            <person name="Ruckert C."/>
            <person name="Ilan M."/>
            <person name="Kalinowski J."/>
            <person name="Matsunaga S."/>
            <person name="Takeyama H."/>
            <person name="Piel J."/>
        </authorList>
    </citation>
    <scope>NUCLEOTIDE SEQUENCE</scope>
    <source>
        <strain evidence="2">TSWB1</strain>
    </source>
</reference>
<evidence type="ECO:0000256" key="1">
    <source>
        <dbReference type="ARBA" id="ARBA00023002"/>
    </source>
</evidence>
<dbReference type="InterPro" id="IPR036188">
    <property type="entry name" value="FAD/NAD-bd_sf"/>
</dbReference>
<dbReference type="InterPro" id="IPR050982">
    <property type="entry name" value="Auxin_biosynth/cation_transpt"/>
</dbReference>
<evidence type="ECO:0000313" key="2">
    <source>
        <dbReference type="EMBL" id="AVI26418.1"/>
    </source>
</evidence>
<dbReference type="EMBL" id="MG844358">
    <property type="protein sequence ID" value="AVI26418.1"/>
    <property type="molecule type" value="Genomic_DNA"/>
</dbReference>
<dbReference type="PANTHER" id="PTHR43539:SF78">
    <property type="entry name" value="FLAVIN-CONTAINING MONOOXYGENASE"/>
    <property type="match status" value="1"/>
</dbReference>
<proteinExistence type="predicted"/>
<dbReference type="PANTHER" id="PTHR43539">
    <property type="entry name" value="FLAVIN-BINDING MONOOXYGENASE-LIKE PROTEIN (AFU_ORTHOLOGUE AFUA_4G09220)"/>
    <property type="match status" value="1"/>
</dbReference>
<protein>
    <submittedName>
        <fullName evidence="2">Oxidoreductase</fullName>
    </submittedName>
</protein>
<dbReference type="Pfam" id="PF13738">
    <property type="entry name" value="Pyr_redox_3"/>
    <property type="match status" value="1"/>
</dbReference>
<name>A0A2P1AMA6_9BACT</name>
<accession>A0A2P1AMA6</accession>
<dbReference type="SUPFAM" id="SSF51905">
    <property type="entry name" value="FAD/NAD(P)-binding domain"/>
    <property type="match status" value="2"/>
</dbReference>
<dbReference type="GO" id="GO:0050660">
    <property type="term" value="F:flavin adenine dinucleotide binding"/>
    <property type="evidence" value="ECO:0007669"/>
    <property type="project" value="TreeGrafter"/>
</dbReference>
<dbReference type="GO" id="GO:0004497">
    <property type="term" value="F:monooxygenase activity"/>
    <property type="evidence" value="ECO:0007669"/>
    <property type="project" value="TreeGrafter"/>
</dbReference>
<dbReference type="AlphaFoldDB" id="A0A2P1AMA6"/>